<dbReference type="eggNOG" id="arCOG01091">
    <property type="taxonomic scope" value="Archaea"/>
</dbReference>
<evidence type="ECO:0000313" key="6">
    <source>
        <dbReference type="EMBL" id="ADC64784.1"/>
    </source>
</evidence>
<protein>
    <recommendedName>
        <fullName evidence="8">VIT family protein</fullName>
    </recommendedName>
</protein>
<proteinExistence type="predicted"/>
<feature type="transmembrane region" description="Helical" evidence="5">
    <location>
        <begin position="53"/>
        <end position="74"/>
    </location>
</feature>
<feature type="transmembrane region" description="Helical" evidence="5">
    <location>
        <begin position="171"/>
        <end position="191"/>
    </location>
</feature>
<feature type="transmembrane region" description="Helical" evidence="5">
    <location>
        <begin position="140"/>
        <end position="159"/>
    </location>
</feature>
<dbReference type="HOGENOM" id="CLU_111441_0_0_2"/>
<dbReference type="GeneID" id="8778115"/>
<dbReference type="GO" id="GO:0012505">
    <property type="term" value="C:endomembrane system"/>
    <property type="evidence" value="ECO:0007669"/>
    <property type="project" value="UniProtKB-SubCell"/>
</dbReference>
<feature type="transmembrane region" description="Helical" evidence="5">
    <location>
        <begin position="25"/>
        <end position="47"/>
    </location>
</feature>
<dbReference type="STRING" id="589924.Ferp_0613"/>
<dbReference type="Pfam" id="PF01988">
    <property type="entry name" value="VIT1"/>
    <property type="match status" value="2"/>
</dbReference>
<keyword evidence="3 5" id="KW-1133">Transmembrane helix</keyword>
<evidence type="ECO:0000256" key="3">
    <source>
        <dbReference type="ARBA" id="ARBA00022989"/>
    </source>
</evidence>
<dbReference type="GO" id="GO:0005384">
    <property type="term" value="F:manganese ion transmembrane transporter activity"/>
    <property type="evidence" value="ECO:0007669"/>
    <property type="project" value="InterPro"/>
</dbReference>
<dbReference type="Proteomes" id="UP000002613">
    <property type="component" value="Chromosome"/>
</dbReference>
<reference evidence="6 7" key="2">
    <citation type="journal article" date="2011" name="Stand. Genomic Sci.">
        <title>Complete genome sequence of Ferroglobus placidus AEDII12DO.</title>
        <authorList>
            <person name="Anderson I."/>
            <person name="Risso C."/>
            <person name="Holmes D."/>
            <person name="Lucas S."/>
            <person name="Copeland A."/>
            <person name="Lapidus A."/>
            <person name="Cheng J.F."/>
            <person name="Bruce D."/>
            <person name="Goodwin L."/>
            <person name="Pitluck S."/>
            <person name="Saunders E."/>
            <person name="Brettin T."/>
            <person name="Detter J.C."/>
            <person name="Han C."/>
            <person name="Tapia R."/>
            <person name="Larimer F."/>
            <person name="Land M."/>
            <person name="Hauser L."/>
            <person name="Woyke T."/>
            <person name="Lovley D."/>
            <person name="Kyrpides N."/>
            <person name="Ivanova N."/>
        </authorList>
    </citation>
    <scope>NUCLEOTIDE SEQUENCE [LARGE SCALE GENOMIC DNA]</scope>
    <source>
        <strain evidence="7">DSM 10642 / AEDII12DO</strain>
    </source>
</reference>
<evidence type="ECO:0000256" key="5">
    <source>
        <dbReference type="SAM" id="Phobius"/>
    </source>
</evidence>
<keyword evidence="2 5" id="KW-0812">Transmembrane</keyword>
<accession>D3S3F1</accession>
<comment type="subcellular location">
    <subcellularLocation>
        <location evidence="1">Endomembrane system</location>
        <topology evidence="1">Multi-pass membrane protein</topology>
    </subcellularLocation>
</comment>
<evidence type="ECO:0000256" key="1">
    <source>
        <dbReference type="ARBA" id="ARBA00004127"/>
    </source>
</evidence>
<dbReference type="EMBL" id="CP001899">
    <property type="protein sequence ID" value="ADC64784.1"/>
    <property type="molecule type" value="Genomic_DNA"/>
</dbReference>
<dbReference type="PaxDb" id="589924-Ferp_0613"/>
<evidence type="ECO:0000313" key="7">
    <source>
        <dbReference type="Proteomes" id="UP000002613"/>
    </source>
</evidence>
<evidence type="ECO:0008006" key="8">
    <source>
        <dbReference type="Google" id="ProtNLM"/>
    </source>
</evidence>
<evidence type="ECO:0000256" key="2">
    <source>
        <dbReference type="ARBA" id="ARBA00022692"/>
    </source>
</evidence>
<evidence type="ECO:0000256" key="4">
    <source>
        <dbReference type="ARBA" id="ARBA00023136"/>
    </source>
</evidence>
<sequence length="193" mass="21035">MLRIDREKIKIYASMTDLVTISRRYFVIGFFDGVLTVMGMLIGAFLSNIPSEAVISAGIATSLALGISSGWGAFEAERVEQKVAAMEKRKSLLKFEDDYCLIDEAHSFAMKISAIVHAIAPIPAGIIPLIPYVFLPAREAFPYAVLIGLLLLFIVGVMLGRISKENVIKSGLRLVLAGILTLVFVSILNPVHL</sequence>
<dbReference type="RefSeq" id="WP_012965130.1">
    <property type="nucleotide sequence ID" value="NC_013849.1"/>
</dbReference>
<gene>
    <name evidence="6" type="ordered locus">Ferp_0613</name>
</gene>
<name>D3S3F1_FERPA</name>
<dbReference type="GO" id="GO:0030026">
    <property type="term" value="P:intracellular manganese ion homeostasis"/>
    <property type="evidence" value="ECO:0007669"/>
    <property type="project" value="InterPro"/>
</dbReference>
<organism evidence="6 7">
    <name type="scientific">Ferroglobus placidus (strain DSM 10642 / AEDII12DO)</name>
    <dbReference type="NCBI Taxonomy" id="589924"/>
    <lineage>
        <taxon>Archaea</taxon>
        <taxon>Methanobacteriati</taxon>
        <taxon>Methanobacteriota</taxon>
        <taxon>Archaeoglobi</taxon>
        <taxon>Archaeoglobales</taxon>
        <taxon>Archaeoglobaceae</taxon>
        <taxon>Ferroglobus</taxon>
    </lineage>
</organism>
<reference evidence="7" key="1">
    <citation type="submission" date="2010-02" db="EMBL/GenBank/DDBJ databases">
        <title>Complete sequence of Ferroglobus placidus DSM 10642.</title>
        <authorList>
            <consortium name="US DOE Joint Genome Institute"/>
            <person name="Lucas S."/>
            <person name="Copeland A."/>
            <person name="Lapidus A."/>
            <person name="Cheng J.-F."/>
            <person name="Bruce D."/>
            <person name="Goodwin L."/>
            <person name="Pitluck S."/>
            <person name="Saunders E."/>
            <person name="Brettin T."/>
            <person name="Detter J.C."/>
            <person name="Han C."/>
            <person name="Tapia R."/>
            <person name="Larimer F."/>
            <person name="Land M."/>
            <person name="Hauser L."/>
            <person name="Kyrpides N."/>
            <person name="Ivanova N."/>
            <person name="Holmes D."/>
            <person name="Lovley D."/>
            <person name="Kyrpides N."/>
            <person name="Anderson I.J."/>
            <person name="Woyke T."/>
        </authorList>
    </citation>
    <scope>NUCLEOTIDE SEQUENCE [LARGE SCALE GENOMIC DNA]</scope>
    <source>
        <strain evidence="7">DSM 10642 / AEDII12DO</strain>
    </source>
</reference>
<feature type="transmembrane region" description="Helical" evidence="5">
    <location>
        <begin position="114"/>
        <end position="134"/>
    </location>
</feature>
<dbReference type="InterPro" id="IPR008217">
    <property type="entry name" value="Ccc1_fam"/>
</dbReference>
<keyword evidence="4 5" id="KW-0472">Membrane</keyword>
<dbReference type="KEGG" id="fpl:Ferp_0613"/>
<dbReference type="AlphaFoldDB" id="D3S3F1"/>
<keyword evidence="7" id="KW-1185">Reference proteome</keyword>